<keyword evidence="2 8" id="KW-0812">Transmembrane</keyword>
<evidence type="ECO:0000256" key="6">
    <source>
        <dbReference type="ARBA" id="ARBA00034303"/>
    </source>
</evidence>
<feature type="region of interest" description="Disordered" evidence="7">
    <location>
        <begin position="391"/>
        <end position="415"/>
    </location>
</feature>
<evidence type="ECO:0000313" key="10">
    <source>
        <dbReference type="Proteomes" id="UP000617340"/>
    </source>
</evidence>
<dbReference type="AlphaFoldDB" id="A0A834NII2"/>
<keyword evidence="3 8" id="KW-1133">Transmembrane helix</keyword>
<dbReference type="PANTHER" id="PTHR12265">
    <property type="entry name" value="TRANSMEMBRANE PROTEIN 53"/>
    <property type="match status" value="1"/>
</dbReference>
<dbReference type="EMBL" id="JACSDZ010000003">
    <property type="protein sequence ID" value="KAF7410285.1"/>
    <property type="molecule type" value="Genomic_DNA"/>
</dbReference>
<evidence type="ECO:0000256" key="8">
    <source>
        <dbReference type="SAM" id="Phobius"/>
    </source>
</evidence>
<keyword evidence="5" id="KW-0539">Nucleus</keyword>
<keyword evidence="4 8" id="KW-0472">Membrane</keyword>
<dbReference type="InterPro" id="IPR029058">
    <property type="entry name" value="AB_hydrolase_fold"/>
</dbReference>
<dbReference type="Pfam" id="PF05705">
    <property type="entry name" value="DUF829"/>
    <property type="match status" value="1"/>
</dbReference>
<evidence type="ECO:0000256" key="3">
    <source>
        <dbReference type="ARBA" id="ARBA00022989"/>
    </source>
</evidence>
<dbReference type="GO" id="GO:0005640">
    <property type="term" value="C:nuclear outer membrane"/>
    <property type="evidence" value="ECO:0007669"/>
    <property type="project" value="UniProtKB-SubCell"/>
</dbReference>
<evidence type="ECO:0000256" key="4">
    <source>
        <dbReference type="ARBA" id="ARBA00023136"/>
    </source>
</evidence>
<sequence length="963" mass="111768">MPEKMSDQEDLEYCIMFPSFPPSPKDPTTLTSSTNNGQDHKEEFVFVYEEDKRPLVVLLGWAGCQDRYLAKYSAIYKEKSCITLRYTAPMECLFGRRDKMPYIGKRLLQVIAKNSLNDHPIFFHIFSNGGALLYQHISIAMQQMDSPIQSQVKGVIFDSAPGERRVTSLFKAISAIIGGHLLTNIPMSFFITIFLSMFWFFEVIAHALGRGFTIQSNPFTLMEESYSWPQLFLYSNTDTLIPAADVEKFASRRAERGVRVQLVLFTNSPHVKHYAMYREVYVNTVCSFINECLQSGNPSKRFEKSASHEDERIETDVYDAQPGLTKRKFSELAYIESGFPNCSRSHYLPRFLPHHVDSLPGLRSQNREEKNRLEGLSYFVQSVEQKVETKELEEESTKSEVKVKSSNSANKKTRKPNPKIVFRACPLFVRKGDKVIFNFQHFTSPEKVLREYIRINVYNKNRLARIDKQKISEALCSLHCDNQLDSDVDPNDSKSKIISKYDNAKERSNNGRKMSARKSKIKQNINTENARWLTKPAHTWQPIKRISATNNIVYEFNPFGNLQKEDALKEVRVSKSTTSVKKDIVKTKTRSIASLPKLNPSINCSINVSEKEEKMTNVLQDQASLPFILNKTSTTKNERISKILDNRYKMTPLKLSEIDQDVQNIKANWEQFQNCQYRKNKYMSNPRIRKLYDILESTTYNINKIKQNADSTKNQDVLKNINKLPKEPKTLNIQRDVERTKNKLFSKRDQWTNLKSTTTNTSPSKQFKEDILRKEKKDIIKKRSLFTEKKLWNINNILNYESNLLNSQENEFLNRKKSSKVKSEIENYLDDYTTNIDKLNTMKDKDLNMNITDCENDFEENPEKDFDYPASINEKDINNLEKEEIETFRSNNDIEKNKESTNETKNIDTKSIETFDARNNGKYLEGNTFVEMGFNGLNLSKSVLDQILQSEYLKKDLLSLYPI</sequence>
<dbReference type="Proteomes" id="UP000617340">
    <property type="component" value="Unassembled WGS sequence"/>
</dbReference>
<dbReference type="InterPro" id="IPR008547">
    <property type="entry name" value="DUF829_TMEM53"/>
</dbReference>
<accession>A0A834NII2</accession>
<name>A0A834NII2_VESGE</name>
<dbReference type="Gene3D" id="3.40.50.1820">
    <property type="entry name" value="alpha/beta hydrolase"/>
    <property type="match status" value="1"/>
</dbReference>
<reference evidence="9" key="1">
    <citation type="journal article" date="2020" name="G3 (Bethesda)">
        <title>High-Quality Assemblies for Three Invasive Social Wasps from the &lt;i&gt;Vespula&lt;/i&gt; Genus.</title>
        <authorList>
            <person name="Harrop T.W.R."/>
            <person name="Guhlin J."/>
            <person name="McLaughlin G.M."/>
            <person name="Permina E."/>
            <person name="Stockwell P."/>
            <person name="Gilligan J."/>
            <person name="Le Lec M.F."/>
            <person name="Gruber M.A.M."/>
            <person name="Quinn O."/>
            <person name="Lovegrove M."/>
            <person name="Duncan E.J."/>
            <person name="Remnant E.J."/>
            <person name="Van Eeckhoven J."/>
            <person name="Graham B."/>
            <person name="Knapp R.A."/>
            <person name="Langford K.W."/>
            <person name="Kronenberg Z."/>
            <person name="Press M.O."/>
            <person name="Eacker S.M."/>
            <person name="Wilson-Rankin E.E."/>
            <person name="Purcell J."/>
            <person name="Lester P.J."/>
            <person name="Dearden P.K."/>
        </authorList>
    </citation>
    <scope>NUCLEOTIDE SEQUENCE</scope>
    <source>
        <strain evidence="9">Linc-1</strain>
    </source>
</reference>
<evidence type="ECO:0000256" key="1">
    <source>
        <dbReference type="ARBA" id="ARBA00007387"/>
    </source>
</evidence>
<evidence type="ECO:0000256" key="2">
    <source>
        <dbReference type="ARBA" id="ARBA00022692"/>
    </source>
</evidence>
<comment type="similarity">
    <text evidence="1">Belongs to the TMEM53 family.</text>
</comment>
<keyword evidence="10" id="KW-1185">Reference proteome</keyword>
<dbReference type="PANTHER" id="PTHR12265:SF30">
    <property type="entry name" value="TRANSMEMBRANE PROTEIN 53"/>
    <property type="match status" value="1"/>
</dbReference>
<protein>
    <recommendedName>
        <fullName evidence="11">Transmembrane protein 53</fullName>
    </recommendedName>
</protein>
<evidence type="ECO:0008006" key="11">
    <source>
        <dbReference type="Google" id="ProtNLM"/>
    </source>
</evidence>
<proteinExistence type="inferred from homology"/>
<evidence type="ECO:0000256" key="5">
    <source>
        <dbReference type="ARBA" id="ARBA00023242"/>
    </source>
</evidence>
<dbReference type="SUPFAM" id="SSF53474">
    <property type="entry name" value="alpha/beta-Hydrolases"/>
    <property type="match status" value="1"/>
</dbReference>
<organism evidence="9 10">
    <name type="scientific">Vespula germanica</name>
    <name type="common">German yellow jacket</name>
    <name type="synonym">Paravespula germanica</name>
    <dbReference type="NCBI Taxonomy" id="30212"/>
    <lineage>
        <taxon>Eukaryota</taxon>
        <taxon>Metazoa</taxon>
        <taxon>Ecdysozoa</taxon>
        <taxon>Arthropoda</taxon>
        <taxon>Hexapoda</taxon>
        <taxon>Insecta</taxon>
        <taxon>Pterygota</taxon>
        <taxon>Neoptera</taxon>
        <taxon>Endopterygota</taxon>
        <taxon>Hymenoptera</taxon>
        <taxon>Apocrita</taxon>
        <taxon>Aculeata</taxon>
        <taxon>Vespoidea</taxon>
        <taxon>Vespidae</taxon>
        <taxon>Vespinae</taxon>
        <taxon>Vespula</taxon>
    </lineage>
</organism>
<feature type="compositionally biased region" description="Basic and acidic residues" evidence="7">
    <location>
        <begin position="391"/>
        <end position="403"/>
    </location>
</feature>
<comment type="subcellular location">
    <subcellularLocation>
        <location evidence="6">Nucleus outer membrane</location>
        <topology evidence="6">Single-pass membrane protein</topology>
    </subcellularLocation>
</comment>
<gene>
    <name evidence="9" type="ORF">HZH68_004666</name>
</gene>
<evidence type="ECO:0000256" key="7">
    <source>
        <dbReference type="SAM" id="MobiDB-lite"/>
    </source>
</evidence>
<comment type="caution">
    <text evidence="9">The sequence shown here is derived from an EMBL/GenBank/DDBJ whole genome shotgun (WGS) entry which is preliminary data.</text>
</comment>
<feature type="transmembrane region" description="Helical" evidence="8">
    <location>
        <begin position="181"/>
        <end position="201"/>
    </location>
</feature>
<evidence type="ECO:0000313" key="9">
    <source>
        <dbReference type="EMBL" id="KAF7410285.1"/>
    </source>
</evidence>